<dbReference type="InterPro" id="IPR009996">
    <property type="entry name" value="YycH"/>
</dbReference>
<keyword evidence="1" id="KW-1133">Transmembrane helix</keyword>
<feature type="transmembrane region" description="Helical" evidence="1">
    <location>
        <begin position="12"/>
        <end position="29"/>
    </location>
</feature>
<feature type="domain" description="Regulatory protein YycH" evidence="2">
    <location>
        <begin position="7"/>
        <end position="450"/>
    </location>
</feature>
<evidence type="ECO:0000313" key="3">
    <source>
        <dbReference type="EMBL" id="MXQ53041.1"/>
    </source>
</evidence>
<dbReference type="AlphaFoldDB" id="A0A6I4VRI4"/>
<keyword evidence="4" id="KW-1185">Reference proteome</keyword>
<dbReference type="InterPro" id="IPR042274">
    <property type="entry name" value="YycH/YycI_2"/>
</dbReference>
<reference evidence="3 4" key="1">
    <citation type="submission" date="2019-12" db="EMBL/GenBank/DDBJ databases">
        <title>Whole-genome analyses of novel actinobacteria.</title>
        <authorList>
            <person name="Sahin N."/>
            <person name="Saygin H."/>
        </authorList>
    </citation>
    <scope>NUCLEOTIDE SEQUENCE [LARGE SCALE GENOMIC DNA]</scope>
    <source>
        <strain evidence="3 4">KC615</strain>
    </source>
</reference>
<dbReference type="Pfam" id="PF07435">
    <property type="entry name" value="YycH"/>
    <property type="match status" value="1"/>
</dbReference>
<sequence>MEWINRLKTISLAILVISSVVLTAVLWYSTPSYDEQNVDYIPPAYVAKDNYVPKNLHQLTAPPYLISHTNGQHQLITQQQSPLFSLLIRDVYGIKMDDFELKTPTTDDWNLLFLQSDGLELSYLQDMPVDQLDVFFYHYLKNESLFQNLSSISRVWIFEHPTSKKTTIWFISDQDGKVIQANASFIGSDWLTNLDTLKRTPNLIKVEAVPTNNKNPWDKMNQNVPFSRILYMPTQGIPINQPTYKKQTISIDSMKEWLLEADEIEPIDLSKNESVFMNNNQILTFYKQQSYMVYVDNAKTDATVADPVSKEIDTINTKFMLKHHGWTGNFVLEKMEKQDNSHLYTFRLINQALPVYWEGDNTKSQHLDTIQLQAGASINAVSKYIRSLNYLSEKPTKQTTVTLPGKDDILLELVKKKIPLSSIKRIYPIYQASNSGRGAVLLTPSWQVEKTNGETIQIGGGS</sequence>
<protein>
    <recommendedName>
        <fullName evidence="2">Regulatory protein YycH domain-containing protein</fullName>
    </recommendedName>
</protein>
<organism evidence="3 4">
    <name type="scientific">Shimazuella alba</name>
    <dbReference type="NCBI Taxonomy" id="2690964"/>
    <lineage>
        <taxon>Bacteria</taxon>
        <taxon>Bacillati</taxon>
        <taxon>Bacillota</taxon>
        <taxon>Bacilli</taxon>
        <taxon>Bacillales</taxon>
        <taxon>Thermoactinomycetaceae</taxon>
        <taxon>Shimazuella</taxon>
    </lineage>
</organism>
<dbReference type="EMBL" id="WUUL01000002">
    <property type="protein sequence ID" value="MXQ53041.1"/>
    <property type="molecule type" value="Genomic_DNA"/>
</dbReference>
<proteinExistence type="predicted"/>
<accession>A0A6I4VRI4</accession>
<name>A0A6I4VRI4_9BACL</name>
<keyword evidence="1" id="KW-0812">Transmembrane</keyword>
<evidence type="ECO:0000259" key="2">
    <source>
        <dbReference type="Pfam" id="PF07435"/>
    </source>
</evidence>
<dbReference type="Proteomes" id="UP000430692">
    <property type="component" value="Unassembled WGS sequence"/>
</dbReference>
<keyword evidence="1" id="KW-0472">Membrane</keyword>
<evidence type="ECO:0000256" key="1">
    <source>
        <dbReference type="SAM" id="Phobius"/>
    </source>
</evidence>
<dbReference type="RefSeq" id="WP_160800374.1">
    <property type="nucleotide sequence ID" value="NZ_WUUL01000002.1"/>
</dbReference>
<evidence type="ECO:0000313" key="4">
    <source>
        <dbReference type="Proteomes" id="UP000430692"/>
    </source>
</evidence>
<gene>
    <name evidence="3" type="ORF">GSM42_04700</name>
</gene>
<comment type="caution">
    <text evidence="3">The sequence shown here is derived from an EMBL/GenBank/DDBJ whole genome shotgun (WGS) entry which is preliminary data.</text>
</comment>
<dbReference type="Gene3D" id="3.30.310.160">
    <property type="entry name" value="YycH protein, domain 2"/>
    <property type="match status" value="1"/>
</dbReference>
<dbReference type="CDD" id="cd15787">
    <property type="entry name" value="YycH_N"/>
    <property type="match status" value="1"/>
</dbReference>